<name>A0A6I4W9D6_9ACTN</name>
<organism evidence="2 3">
    <name type="scientific">Actinomadura rayongensis</name>
    <dbReference type="NCBI Taxonomy" id="1429076"/>
    <lineage>
        <taxon>Bacteria</taxon>
        <taxon>Bacillati</taxon>
        <taxon>Actinomycetota</taxon>
        <taxon>Actinomycetes</taxon>
        <taxon>Streptosporangiales</taxon>
        <taxon>Thermomonosporaceae</taxon>
        <taxon>Actinomadura</taxon>
    </lineage>
</organism>
<proteinExistence type="predicted"/>
<dbReference type="InterPro" id="IPR011990">
    <property type="entry name" value="TPR-like_helical_dom_sf"/>
</dbReference>
<sequence length="287" mass="30685">MAEHPKALDDFVAELNALYILAGCTLPYLRRHSQDVLIESTTSEILAGHRARVPKLPWVAAFVTACRAAVGEAGLDPDDLGMGTVQDWAVRRAEAERACGEVTPPRRTPTGMYTADPKTSAEGAPKFLRRYGTTGLRLFHAAASGAAVGEAAYQLAALLLCYGRDTEGNAYLRRAGEAGHRDAVDLCSHLAGSRAVRGVAHRIARAYQEDGDLDAALVFFEAAASRGGNAEACFRIGLIHAERGAAREAVTWFRRAARLGHGEAFRRYAAFAGKASATMCAARVSRA</sequence>
<feature type="region of interest" description="Disordered" evidence="1">
    <location>
        <begin position="98"/>
        <end position="119"/>
    </location>
</feature>
<dbReference type="Proteomes" id="UP000431901">
    <property type="component" value="Unassembled WGS sequence"/>
</dbReference>
<evidence type="ECO:0000256" key="1">
    <source>
        <dbReference type="SAM" id="MobiDB-lite"/>
    </source>
</evidence>
<dbReference type="OrthoDB" id="3519615at2"/>
<reference evidence="2 3" key="1">
    <citation type="submission" date="2019-12" db="EMBL/GenBank/DDBJ databases">
        <title>Nocardia macrotermitis sp. nov. and Nocardia aurantia sp. nov., isolated from the gut of the fungus growing-termite Macrotermes natalensis.</title>
        <authorList>
            <person name="Christine B."/>
            <person name="Rene B."/>
        </authorList>
    </citation>
    <scope>NUCLEOTIDE SEQUENCE [LARGE SCALE GENOMIC DNA]</scope>
    <source>
        <strain evidence="2 3">DSM 102126</strain>
    </source>
</reference>
<keyword evidence="3" id="KW-1185">Reference proteome</keyword>
<dbReference type="AlphaFoldDB" id="A0A6I4W9D6"/>
<evidence type="ECO:0008006" key="4">
    <source>
        <dbReference type="Google" id="ProtNLM"/>
    </source>
</evidence>
<evidence type="ECO:0000313" key="2">
    <source>
        <dbReference type="EMBL" id="MXQ66787.1"/>
    </source>
</evidence>
<evidence type="ECO:0000313" key="3">
    <source>
        <dbReference type="Proteomes" id="UP000431901"/>
    </source>
</evidence>
<comment type="caution">
    <text evidence="2">The sequence shown here is derived from an EMBL/GenBank/DDBJ whole genome shotgun (WGS) entry which is preliminary data.</text>
</comment>
<protein>
    <recommendedName>
        <fullName evidence="4">Sel1 repeat family protein</fullName>
    </recommendedName>
</protein>
<accession>A0A6I4W9D6</accession>
<dbReference type="EMBL" id="WUTW01000005">
    <property type="protein sequence ID" value="MXQ66787.1"/>
    <property type="molecule type" value="Genomic_DNA"/>
</dbReference>
<dbReference type="RefSeq" id="WP_161104985.1">
    <property type="nucleotide sequence ID" value="NZ_JBHLYI010000003.1"/>
</dbReference>
<gene>
    <name evidence="2" type="ORF">GQ466_22475</name>
</gene>
<dbReference type="Gene3D" id="1.25.40.10">
    <property type="entry name" value="Tetratricopeptide repeat domain"/>
    <property type="match status" value="1"/>
</dbReference>
<dbReference type="SUPFAM" id="SSF81901">
    <property type="entry name" value="HCP-like"/>
    <property type="match status" value="1"/>
</dbReference>